<dbReference type="RefSeq" id="XP_016242018.1">
    <property type="nucleotide sequence ID" value="XM_016400335.1"/>
</dbReference>
<dbReference type="HOGENOM" id="CLU_1722160_0_0_1"/>
<dbReference type="RefSeq" id="XP_016242019.1">
    <property type="nucleotide sequence ID" value="XM_016400336.1"/>
</dbReference>
<dbReference type="GeneID" id="27351966"/>
<dbReference type="EMBL" id="KN847173">
    <property type="protein sequence ID" value="KIW21802.1"/>
    <property type="molecule type" value="Genomic_DNA"/>
</dbReference>
<organism evidence="1 2">
    <name type="scientific">Cladophialophora immunda</name>
    <dbReference type="NCBI Taxonomy" id="569365"/>
    <lineage>
        <taxon>Eukaryota</taxon>
        <taxon>Fungi</taxon>
        <taxon>Dikarya</taxon>
        <taxon>Ascomycota</taxon>
        <taxon>Pezizomycotina</taxon>
        <taxon>Eurotiomycetes</taxon>
        <taxon>Chaetothyriomycetidae</taxon>
        <taxon>Chaetothyriales</taxon>
        <taxon>Herpotrichiellaceae</taxon>
        <taxon>Cladophialophora</taxon>
    </lineage>
</organism>
<dbReference type="Proteomes" id="UP000054466">
    <property type="component" value="Unassembled WGS sequence"/>
</dbReference>
<name>A0A0D2BRW2_9EURO</name>
<evidence type="ECO:0000313" key="2">
    <source>
        <dbReference type="Proteomes" id="UP000054466"/>
    </source>
</evidence>
<keyword evidence="2" id="KW-1185">Reference proteome</keyword>
<reference evidence="1 2" key="1">
    <citation type="submission" date="2015-01" db="EMBL/GenBank/DDBJ databases">
        <title>The Genome Sequence of Cladophialophora immunda CBS83496.</title>
        <authorList>
            <consortium name="The Broad Institute Genomics Platform"/>
            <person name="Cuomo C."/>
            <person name="de Hoog S."/>
            <person name="Gorbushina A."/>
            <person name="Stielow B."/>
            <person name="Teixiera M."/>
            <person name="Abouelleil A."/>
            <person name="Chapman S.B."/>
            <person name="Priest M."/>
            <person name="Young S.K."/>
            <person name="Wortman J."/>
            <person name="Nusbaum C."/>
            <person name="Birren B."/>
        </authorList>
    </citation>
    <scope>NUCLEOTIDE SEQUENCE [LARGE SCALE GENOMIC DNA]</scope>
    <source>
        <strain evidence="1 2">CBS 83496</strain>
    </source>
</reference>
<evidence type="ECO:0000313" key="1">
    <source>
        <dbReference type="EMBL" id="KIW21803.1"/>
    </source>
</evidence>
<dbReference type="VEuPathDB" id="FungiDB:PV07_12772"/>
<protein>
    <submittedName>
        <fullName evidence="1">Uncharacterized protein</fullName>
    </submittedName>
</protein>
<dbReference type="AlphaFoldDB" id="A0A0D2BRW2"/>
<accession>A0A0D2BRW2</accession>
<sequence length="152" mass="16577">MCPASCMFFSRHRRETQHIPDQSPCRAYPHFTTGFRNGSSLERSASMVGRLDCSRTRQRFRVLITADSTTSPPIPVSGIWDLDVGVRNGLDALSIVLDMGAGATATTLAGISSVGYSTPRKYQTFMVQSYSAQIEYDMNALGCWGAGATLQI</sequence>
<proteinExistence type="predicted"/>
<dbReference type="EMBL" id="KN847173">
    <property type="protein sequence ID" value="KIW21803.1"/>
    <property type="molecule type" value="Genomic_DNA"/>
</dbReference>
<gene>
    <name evidence="1" type="ORF">PV07_12772</name>
</gene>